<proteinExistence type="inferred from homology"/>
<comment type="subcellular location">
    <subcellularLocation>
        <location evidence="1">Secreted</location>
    </subcellularLocation>
</comment>
<keyword evidence="3" id="KW-0964">Secreted</keyword>
<organism evidence="7 8">
    <name type="scientific">Sorangium cellulosum</name>
    <name type="common">Polyangium cellulosum</name>
    <dbReference type="NCBI Taxonomy" id="56"/>
    <lineage>
        <taxon>Bacteria</taxon>
        <taxon>Pseudomonadati</taxon>
        <taxon>Myxococcota</taxon>
        <taxon>Polyangia</taxon>
        <taxon>Polyangiales</taxon>
        <taxon>Polyangiaceae</taxon>
        <taxon>Sorangium</taxon>
    </lineage>
</organism>
<gene>
    <name evidence="7" type="ORF">BE21_53410</name>
</gene>
<dbReference type="Pfam" id="PF04717">
    <property type="entry name" value="Phage_base_V"/>
    <property type="match status" value="1"/>
</dbReference>
<dbReference type="Gene3D" id="2.30.110.50">
    <property type="match status" value="1"/>
</dbReference>
<accession>A0A150TEF9</accession>
<reference evidence="7 8" key="1">
    <citation type="submission" date="2014-02" db="EMBL/GenBank/DDBJ databases">
        <title>The small core and large imbalanced accessory genome model reveals a collaborative survival strategy of Sorangium cellulosum strains in nature.</title>
        <authorList>
            <person name="Han K."/>
            <person name="Peng R."/>
            <person name="Blom J."/>
            <person name="Li Y.-Z."/>
        </authorList>
    </citation>
    <scope>NUCLEOTIDE SEQUENCE [LARGE SCALE GENOMIC DNA]</scope>
    <source>
        <strain evidence="7 8">So0007-03</strain>
    </source>
</reference>
<evidence type="ECO:0000256" key="4">
    <source>
        <dbReference type="SAM" id="MobiDB-lite"/>
    </source>
</evidence>
<comment type="similarity">
    <text evidence="2">Belongs to the VgrG protein family.</text>
</comment>
<dbReference type="SUPFAM" id="SSF69279">
    <property type="entry name" value="Phage tail proteins"/>
    <property type="match status" value="2"/>
</dbReference>
<dbReference type="InterPro" id="IPR037026">
    <property type="entry name" value="Vgr_OB-fold_dom_sf"/>
</dbReference>
<evidence type="ECO:0000256" key="1">
    <source>
        <dbReference type="ARBA" id="ARBA00004613"/>
    </source>
</evidence>
<dbReference type="InterPro" id="IPR054030">
    <property type="entry name" value="Gp5_Vgr_C"/>
</dbReference>
<name>A0A150TEF9_SORCE</name>
<dbReference type="PANTHER" id="PTHR32305:SF15">
    <property type="entry name" value="PROTEIN RHSA-RELATED"/>
    <property type="match status" value="1"/>
</dbReference>
<dbReference type="NCBIfam" id="TIGR01646">
    <property type="entry name" value="vgr_GE"/>
    <property type="match status" value="1"/>
</dbReference>
<dbReference type="Gene3D" id="3.55.50.10">
    <property type="entry name" value="Baseplate protein-like domains"/>
    <property type="match status" value="1"/>
</dbReference>
<dbReference type="Pfam" id="PF22178">
    <property type="entry name" value="Gp5_trimer_C"/>
    <property type="match status" value="1"/>
</dbReference>
<dbReference type="Proteomes" id="UP000075502">
    <property type="component" value="Unassembled WGS sequence"/>
</dbReference>
<dbReference type="InterPro" id="IPR006531">
    <property type="entry name" value="Gp5/Vgr_OB"/>
</dbReference>
<dbReference type="NCBIfam" id="TIGR03361">
    <property type="entry name" value="VI_Rhs_Vgr"/>
    <property type="match status" value="1"/>
</dbReference>
<dbReference type="InterPro" id="IPR017847">
    <property type="entry name" value="T6SS_RhsGE_Vgr_subset"/>
</dbReference>
<sequence>MPTLKLTLSSREDSLVVHRFAVHEAISMPFSISVWARSPDPALDLGGIVGRPGTFQADAGYGFAHRPGGRTWSGLVSRAEQVHAVKTAAGQQNVSTYHFRLVPTLWQLTQRRNQRIYQHLAIPDIIDRLLGEWRIQPVWRIDRGRYPKLETKVQYAETDYLFLSRLLEEAGIAFTFADDEGHAAAPIFSDRLEATPPRSASPILYIGDVSEGAGREFVTGVRLSREVRPGAVSVRDQDFRRPMFPLAASARTASAEDRYEQYRYRPGAFLVETGRPAGSPVADDQGFARHDSGYGDELVYRELYGERVGVHGIAYETNAFDVVPGVVFSVDSHPHPELPAARKLLVVESSFEGTPDGEWTLSGQAVFADSPYRPPRRAPKPVVHGFQSAVVVGPRGQEIHTDEYGRVRVQLAWDREGQKDEHSSCWMRVHQGWGGAGWGMLALPRVGQEVLVTFLQGDPDQPVVLGRTFNAVQSAPYALPEHRTRSTWKSDSSPGAGGFNEVMFEDLKGKELVWQQAQKDRKRLVKNDEQSTVGHDRQKLVKNDESERVDGYVKRSVSKDVDAVTGRDRRERIEGSCHLEVRASYREEVRGTQSCTVGQGQQERVGGRYALRAAKKIHYVGEAFVGEGADDVTIRGPGGFIRLDAAGVTIKGTLVKINVSGSPGKGGGAHPGEPEEPVGVDSEDTWIEVALFEENDPQRPVPFERYVAEFADGTVHEGKLDAEGRARLEGVAPGDCKISFPDLDEDEWR</sequence>
<dbReference type="SUPFAM" id="SSF69349">
    <property type="entry name" value="Phage fibre proteins"/>
    <property type="match status" value="1"/>
</dbReference>
<evidence type="ECO:0000313" key="8">
    <source>
        <dbReference type="Proteomes" id="UP000075502"/>
    </source>
</evidence>
<evidence type="ECO:0000259" key="6">
    <source>
        <dbReference type="Pfam" id="PF22178"/>
    </source>
</evidence>
<dbReference type="Gene3D" id="4.10.220.110">
    <property type="match status" value="1"/>
</dbReference>
<evidence type="ECO:0000313" key="7">
    <source>
        <dbReference type="EMBL" id="KYG03090.1"/>
    </source>
</evidence>
<feature type="domain" description="Gp5/Type VI secretion system Vgr C-terminal trimerisation" evidence="6">
    <location>
        <begin position="486"/>
        <end position="597"/>
    </location>
</feature>
<dbReference type="Gene3D" id="2.40.50.230">
    <property type="entry name" value="Gp5 N-terminal domain"/>
    <property type="match status" value="1"/>
</dbReference>
<dbReference type="AlphaFoldDB" id="A0A150TEF9"/>
<dbReference type="EMBL" id="JEME01002804">
    <property type="protein sequence ID" value="KYG03090.1"/>
    <property type="molecule type" value="Genomic_DNA"/>
</dbReference>
<dbReference type="GO" id="GO:0005576">
    <property type="term" value="C:extracellular region"/>
    <property type="evidence" value="ECO:0007669"/>
    <property type="project" value="UniProtKB-SubCell"/>
</dbReference>
<dbReference type="InterPro" id="IPR006533">
    <property type="entry name" value="T6SS_Vgr_RhsGE"/>
</dbReference>
<feature type="domain" description="Gp5/Type VI secretion system Vgr protein OB-fold" evidence="5">
    <location>
        <begin position="401"/>
        <end position="468"/>
    </location>
</feature>
<comment type="caution">
    <text evidence="7">The sequence shown here is derived from an EMBL/GenBank/DDBJ whole genome shotgun (WGS) entry which is preliminary data.</text>
</comment>
<evidence type="ECO:0000256" key="3">
    <source>
        <dbReference type="ARBA" id="ARBA00022525"/>
    </source>
</evidence>
<dbReference type="Pfam" id="PF05954">
    <property type="entry name" value="Phage_GPD"/>
    <property type="match status" value="1"/>
</dbReference>
<dbReference type="PANTHER" id="PTHR32305">
    <property type="match status" value="1"/>
</dbReference>
<feature type="region of interest" description="Disordered" evidence="4">
    <location>
        <begin position="661"/>
        <end position="680"/>
    </location>
</feature>
<evidence type="ECO:0000259" key="5">
    <source>
        <dbReference type="Pfam" id="PF04717"/>
    </source>
</evidence>
<evidence type="ECO:0000256" key="2">
    <source>
        <dbReference type="ARBA" id="ARBA00005558"/>
    </source>
</evidence>
<protein>
    <submittedName>
        <fullName evidence="7">Uncharacterized protein</fullName>
    </submittedName>
</protein>
<dbReference type="SUPFAM" id="SSF69255">
    <property type="entry name" value="gp5 N-terminal domain-like"/>
    <property type="match status" value="1"/>
</dbReference>
<dbReference type="InterPro" id="IPR050708">
    <property type="entry name" value="T6SS_VgrG/RHS"/>
</dbReference>